<evidence type="ECO:0000259" key="1">
    <source>
        <dbReference type="PROSITE" id="PS51186"/>
    </source>
</evidence>
<dbReference type="eggNOG" id="COG3153">
    <property type="taxonomic scope" value="Bacteria"/>
</dbReference>
<reference evidence="3 5" key="2">
    <citation type="submission" date="2014-03" db="EMBL/GenBank/DDBJ databases">
        <title>Genomics of Bifidobacteria.</title>
        <authorList>
            <person name="Ventura M."/>
            <person name="Milani C."/>
            <person name="Lugli G.A."/>
        </authorList>
    </citation>
    <scope>NUCLEOTIDE SEQUENCE [LARGE SCALE GENOMIC DNA]</scope>
    <source>
        <strain evidence="3 5">LMG 11596</strain>
    </source>
</reference>
<evidence type="ECO:0000313" key="3">
    <source>
        <dbReference type="EMBL" id="KFI59168.1"/>
    </source>
</evidence>
<dbReference type="OrthoDB" id="9797178at2"/>
<reference evidence="2 4" key="1">
    <citation type="submission" date="2009-11" db="EMBL/GenBank/DDBJ databases">
        <authorList>
            <person name="Weinstock G."/>
            <person name="Sodergren E."/>
            <person name="Clifton S."/>
            <person name="Fulton L."/>
            <person name="Fulton B."/>
            <person name="Courtney L."/>
            <person name="Fronick C."/>
            <person name="Harrison M."/>
            <person name="Strong C."/>
            <person name="Farmer C."/>
            <person name="Delahaunty K."/>
            <person name="Markovic C."/>
            <person name="Hall O."/>
            <person name="Minx P."/>
            <person name="Tomlinson C."/>
            <person name="Mitreva M."/>
            <person name="Nelson J."/>
            <person name="Hou S."/>
            <person name="Wollam A."/>
            <person name="Pepin K.H."/>
            <person name="Johnson M."/>
            <person name="Bhonagiri V."/>
            <person name="Nash W.E."/>
            <person name="Warren W."/>
            <person name="Chinwalla A."/>
            <person name="Mardis E.R."/>
            <person name="Wilson R.K."/>
        </authorList>
    </citation>
    <scope>NUCLEOTIDE SEQUENCE [LARGE SCALE GENOMIC DNA]</scope>
    <source>
        <strain evidence="2 4">DSM 20093</strain>
    </source>
</reference>
<dbReference type="InterPro" id="IPR016181">
    <property type="entry name" value="Acyl_CoA_acyltransferase"/>
</dbReference>
<dbReference type="EMBL" id="ABXB03000001">
    <property type="protein sequence ID" value="EFA23842.1"/>
    <property type="molecule type" value="Genomic_DNA"/>
</dbReference>
<dbReference type="RefSeq" id="WP_006294364.1">
    <property type="nucleotide sequence ID" value="NZ_ABXB03000001.1"/>
</dbReference>
<dbReference type="Proteomes" id="UP000003656">
    <property type="component" value="Unassembled WGS sequence"/>
</dbReference>
<dbReference type="EMBL" id="JGYW01000004">
    <property type="protein sequence ID" value="KFI59168.1"/>
    <property type="molecule type" value="Genomic_DNA"/>
</dbReference>
<feature type="domain" description="N-acetyltransferase" evidence="1">
    <location>
        <begin position="13"/>
        <end position="172"/>
    </location>
</feature>
<evidence type="ECO:0000313" key="5">
    <source>
        <dbReference type="Proteomes" id="UP000029074"/>
    </source>
</evidence>
<dbReference type="GO" id="GO:0016747">
    <property type="term" value="F:acyltransferase activity, transferring groups other than amino-acyl groups"/>
    <property type="evidence" value="ECO:0007669"/>
    <property type="project" value="InterPro"/>
</dbReference>
<sequence>MCGTDWIEALNEKNYKKYGRCILAPSLDLVERVFADYDSEEEAKVVRSLVEEIRSKQYYIPALELIMVDDTDSVVGYAMFSRFQLEGKFDEELLILTPVAVKTELQRRHISKDLIEAGFEKAKEMGFKAVLVEGNPQNYNARGFVTSADYGIVAGPDIHLPDINCLMIKELEEHALEHIKGVVDYSFYSMLR</sequence>
<keyword evidence="5" id="KW-1185">Reference proteome</keyword>
<dbReference type="PROSITE" id="PS51186">
    <property type="entry name" value="GNAT"/>
    <property type="match status" value="1"/>
</dbReference>
<gene>
    <name evidence="3" type="ORF">BGLCM_0754</name>
    <name evidence="2" type="ORF">BIFGAL_02951</name>
</gene>
<proteinExistence type="predicted"/>
<dbReference type="SUPFAM" id="SSF55729">
    <property type="entry name" value="Acyl-CoA N-acyltransferases (Nat)"/>
    <property type="match status" value="1"/>
</dbReference>
<dbReference type="AlphaFoldDB" id="D1NT40"/>
<keyword evidence="2" id="KW-0808">Transferase</keyword>
<dbReference type="STRING" id="561180.BIFGAL_02951"/>
<dbReference type="Pfam" id="PF00583">
    <property type="entry name" value="Acetyltransf_1"/>
    <property type="match status" value="1"/>
</dbReference>
<name>D1NT40_9BIFI</name>
<dbReference type="InterPro" id="IPR000182">
    <property type="entry name" value="GNAT_dom"/>
</dbReference>
<accession>D1NT40</accession>
<dbReference type="Proteomes" id="UP000029074">
    <property type="component" value="Unassembled WGS sequence"/>
</dbReference>
<protein>
    <submittedName>
        <fullName evidence="2">Acetyltransferase, GNAT family</fullName>
    </submittedName>
    <submittedName>
        <fullName evidence="3">GNAT family acetyltransferase</fullName>
    </submittedName>
</protein>
<evidence type="ECO:0000313" key="2">
    <source>
        <dbReference type="EMBL" id="EFA23842.1"/>
    </source>
</evidence>
<dbReference type="Gene3D" id="3.40.630.30">
    <property type="match status" value="1"/>
</dbReference>
<dbReference type="CDD" id="cd04301">
    <property type="entry name" value="NAT_SF"/>
    <property type="match status" value="1"/>
</dbReference>
<evidence type="ECO:0000313" key="4">
    <source>
        <dbReference type="Proteomes" id="UP000003656"/>
    </source>
</evidence>
<comment type="caution">
    <text evidence="2">The sequence shown here is derived from an EMBL/GenBank/DDBJ whole genome shotgun (WGS) entry which is preliminary data.</text>
</comment>
<organism evidence="2 4">
    <name type="scientific">Bifidobacterium gallicum DSM 20093 = LMG 11596</name>
    <dbReference type="NCBI Taxonomy" id="561180"/>
    <lineage>
        <taxon>Bacteria</taxon>
        <taxon>Bacillati</taxon>
        <taxon>Actinomycetota</taxon>
        <taxon>Actinomycetes</taxon>
        <taxon>Bifidobacteriales</taxon>
        <taxon>Bifidobacteriaceae</taxon>
        <taxon>Bifidobacterium</taxon>
    </lineage>
</organism>